<evidence type="ECO:0000256" key="3">
    <source>
        <dbReference type="ARBA" id="ARBA00022692"/>
    </source>
</evidence>
<dbReference type="PANTHER" id="PTHR23033">
    <property type="entry name" value="BETA1,3-GALACTOSYLTRANSFERASE"/>
    <property type="match status" value="1"/>
</dbReference>
<dbReference type="AlphaFoldDB" id="A0A1A9W858"/>
<dbReference type="Gene3D" id="3.90.550.50">
    <property type="match status" value="1"/>
</dbReference>
<dbReference type="EnsemblMetazoa" id="GBRI009745-RA">
    <property type="protein sequence ID" value="GBRI009745-PA"/>
    <property type="gene ID" value="GBRI009745"/>
</dbReference>
<evidence type="ECO:0000256" key="6">
    <source>
        <dbReference type="ARBA" id="ARBA00023136"/>
    </source>
</evidence>
<keyword evidence="4" id="KW-0735">Signal-anchor</keyword>
<evidence type="ECO:0000256" key="1">
    <source>
        <dbReference type="ARBA" id="ARBA00004606"/>
    </source>
</evidence>
<name>A0A1A9W858_9MUSC</name>
<evidence type="ECO:0000256" key="5">
    <source>
        <dbReference type="ARBA" id="ARBA00022989"/>
    </source>
</evidence>
<dbReference type="GO" id="GO:0016263">
    <property type="term" value="F:glycoprotein-N-acetylgalactosamine 3-beta-galactosyltransferase activity"/>
    <property type="evidence" value="ECO:0007669"/>
    <property type="project" value="TreeGrafter"/>
</dbReference>
<dbReference type="Proteomes" id="UP000091820">
    <property type="component" value="Unassembled WGS sequence"/>
</dbReference>
<comment type="similarity">
    <text evidence="2">Belongs to the glycosyltransferase 31 family. Beta3-Gal-T subfamily.</text>
</comment>
<evidence type="ECO:0000313" key="8">
    <source>
        <dbReference type="Proteomes" id="UP000091820"/>
    </source>
</evidence>
<dbReference type="VEuPathDB" id="VectorBase:GBRI009745"/>
<evidence type="ECO:0000313" key="7">
    <source>
        <dbReference type="EnsemblMetazoa" id="GBRI009745-PA"/>
    </source>
</evidence>
<keyword evidence="6" id="KW-0472">Membrane</keyword>
<reference evidence="7" key="2">
    <citation type="submission" date="2020-05" db="UniProtKB">
        <authorList>
            <consortium name="EnsemblMetazoa"/>
        </authorList>
    </citation>
    <scope>IDENTIFICATION</scope>
    <source>
        <strain evidence="7">IAEA</strain>
    </source>
</reference>
<dbReference type="InterPro" id="IPR026050">
    <property type="entry name" value="C1GALT1/C1GALT1_chp1"/>
</dbReference>
<comment type="subcellular location">
    <subcellularLocation>
        <location evidence="1">Membrane</location>
        <topology evidence="1">Single-pass type II membrane protein</topology>
    </subcellularLocation>
</comment>
<protein>
    <submittedName>
        <fullName evidence="7">Glycoprotein-N-acetylgalactosamine 3-beta-galactosyltransferase 1</fullName>
    </submittedName>
</protein>
<accession>A0A1A9W858</accession>
<evidence type="ECO:0000256" key="2">
    <source>
        <dbReference type="ARBA" id="ARBA00006462"/>
    </source>
</evidence>
<proteinExistence type="inferred from homology"/>
<reference evidence="8" key="1">
    <citation type="submission" date="2014-03" db="EMBL/GenBank/DDBJ databases">
        <authorList>
            <person name="Aksoy S."/>
            <person name="Warren W."/>
            <person name="Wilson R.K."/>
        </authorList>
    </citation>
    <scope>NUCLEOTIDE SEQUENCE [LARGE SCALE GENOMIC DNA]</scope>
    <source>
        <strain evidence="8">IAEA</strain>
    </source>
</reference>
<dbReference type="PANTHER" id="PTHR23033:SF14">
    <property type="entry name" value="GLYCOPROTEIN-N-ACETYLGALACTOSAMINE 3-BETA-GALACTOSYLTRANSFERASE 1-RELATED"/>
    <property type="match status" value="1"/>
</dbReference>
<organism evidence="7 8">
    <name type="scientific">Glossina brevipalpis</name>
    <dbReference type="NCBI Taxonomy" id="37001"/>
    <lineage>
        <taxon>Eukaryota</taxon>
        <taxon>Metazoa</taxon>
        <taxon>Ecdysozoa</taxon>
        <taxon>Arthropoda</taxon>
        <taxon>Hexapoda</taxon>
        <taxon>Insecta</taxon>
        <taxon>Pterygota</taxon>
        <taxon>Neoptera</taxon>
        <taxon>Endopterygota</taxon>
        <taxon>Diptera</taxon>
        <taxon>Brachycera</taxon>
        <taxon>Muscomorpha</taxon>
        <taxon>Hippoboscoidea</taxon>
        <taxon>Glossinidae</taxon>
        <taxon>Glossina</taxon>
    </lineage>
</organism>
<keyword evidence="5" id="KW-1133">Transmembrane helix</keyword>
<dbReference type="STRING" id="37001.A0A1A9W858"/>
<keyword evidence="3" id="KW-0812">Transmembrane</keyword>
<evidence type="ECO:0000256" key="4">
    <source>
        <dbReference type="ARBA" id="ARBA00022968"/>
    </source>
</evidence>
<sequence>MCLVSSFFMTSCSKTPRRISNIDLSSTEFVNDSVATTMFNKVRILCWVMTNSENYVKRAIHIKKTWGKRCNKLLFMSSKNHEDSNVIELSVGEGRNQLWNKTKAAFTYIYKYHMSEADWFLKTDDDTNSHIFWSETSNEEKSSQTIISNKTAVFMSGGAGYVLSKEALKLFITKPIPVSDFEAFYEDVEMSKSLQKVHVIEGSSLDNHGQSRFFPMQPIFHLQPLRRNNWFWGYMIHKNEKDCCAEFTVAFHYIEPNAMYIIDFLLYNIQPYGIVSRHLKLPKKIKINNITAATS</sequence>
<keyword evidence="8" id="KW-1185">Reference proteome</keyword>
<dbReference type="GO" id="GO:0016020">
    <property type="term" value="C:membrane"/>
    <property type="evidence" value="ECO:0007669"/>
    <property type="project" value="UniProtKB-SubCell"/>
</dbReference>